<dbReference type="Proteomes" id="UP000187203">
    <property type="component" value="Unassembled WGS sequence"/>
</dbReference>
<comment type="caution">
    <text evidence="1">The sequence shown here is derived from an EMBL/GenBank/DDBJ whole genome shotgun (WGS) entry which is preliminary data.</text>
</comment>
<reference evidence="2" key="1">
    <citation type="submission" date="2013-09" db="EMBL/GenBank/DDBJ databases">
        <title>Corchorus olitorius genome sequencing.</title>
        <authorList>
            <person name="Alam M."/>
            <person name="Haque M.S."/>
            <person name="Islam M.S."/>
            <person name="Emdad E.M."/>
            <person name="Islam M.M."/>
            <person name="Ahmed B."/>
            <person name="Halim A."/>
            <person name="Hossen Q.M.M."/>
            <person name="Hossain M.Z."/>
            <person name="Ahmed R."/>
            <person name="Khan M.M."/>
            <person name="Islam R."/>
            <person name="Rashid M.M."/>
            <person name="Khan S.A."/>
            <person name="Rahman M.S."/>
            <person name="Alam M."/>
            <person name="Yahiya A.S."/>
            <person name="Khan M.S."/>
            <person name="Azam M.S."/>
            <person name="Haque T."/>
            <person name="Lashkar M.Z.H."/>
            <person name="Akhand A.I."/>
            <person name="Morshed G."/>
            <person name="Roy S."/>
            <person name="Uddin K.S."/>
            <person name="Rabeya T."/>
            <person name="Hossain A.S."/>
            <person name="Chowdhury A."/>
            <person name="Snigdha A.R."/>
            <person name="Mortoza M.S."/>
            <person name="Matin S.A."/>
            <person name="Hoque S.M.E."/>
            <person name="Islam M.K."/>
            <person name="Roy D.K."/>
            <person name="Haider R."/>
            <person name="Moosa M.M."/>
            <person name="Elias S.M."/>
            <person name="Hasan A.M."/>
            <person name="Jahan S."/>
            <person name="Shafiuddin M."/>
            <person name="Mahmood N."/>
            <person name="Shommy N.S."/>
        </authorList>
    </citation>
    <scope>NUCLEOTIDE SEQUENCE [LARGE SCALE GENOMIC DNA]</scope>
    <source>
        <strain evidence="2">cv. O-4</strain>
    </source>
</reference>
<feature type="non-terminal residue" evidence="1">
    <location>
        <position position="1"/>
    </location>
</feature>
<organism evidence="1 2">
    <name type="scientific">Corchorus olitorius</name>
    <dbReference type="NCBI Taxonomy" id="93759"/>
    <lineage>
        <taxon>Eukaryota</taxon>
        <taxon>Viridiplantae</taxon>
        <taxon>Streptophyta</taxon>
        <taxon>Embryophyta</taxon>
        <taxon>Tracheophyta</taxon>
        <taxon>Spermatophyta</taxon>
        <taxon>Magnoliopsida</taxon>
        <taxon>eudicotyledons</taxon>
        <taxon>Gunneridae</taxon>
        <taxon>Pentapetalae</taxon>
        <taxon>rosids</taxon>
        <taxon>malvids</taxon>
        <taxon>Malvales</taxon>
        <taxon>Malvaceae</taxon>
        <taxon>Grewioideae</taxon>
        <taxon>Apeibeae</taxon>
        <taxon>Corchorus</taxon>
    </lineage>
</organism>
<protein>
    <submittedName>
        <fullName evidence="1">Uncharacterized protein</fullName>
    </submittedName>
</protein>
<dbReference type="AlphaFoldDB" id="A0A1R3GBG2"/>
<dbReference type="EMBL" id="AWUE01022984">
    <property type="protein sequence ID" value="OMO55350.1"/>
    <property type="molecule type" value="Genomic_DNA"/>
</dbReference>
<feature type="non-terminal residue" evidence="1">
    <location>
        <position position="59"/>
    </location>
</feature>
<evidence type="ECO:0000313" key="1">
    <source>
        <dbReference type="EMBL" id="OMO55350.1"/>
    </source>
</evidence>
<name>A0A1R3GBG2_9ROSI</name>
<sequence>FRVDRNKWIMSPKATSSLLWNVETIEIINKSMTKDDVGIVEQFLKNALVLKKLVLRVQK</sequence>
<evidence type="ECO:0000313" key="2">
    <source>
        <dbReference type="Proteomes" id="UP000187203"/>
    </source>
</evidence>
<gene>
    <name evidence="1" type="ORF">COLO4_36038</name>
</gene>
<proteinExistence type="predicted"/>
<keyword evidence="2" id="KW-1185">Reference proteome</keyword>
<accession>A0A1R3GBG2</accession>